<proteinExistence type="predicted"/>
<gene>
    <name evidence="2" type="ORF">DMP12_10960</name>
</gene>
<evidence type="ECO:0000256" key="1">
    <source>
        <dbReference type="SAM" id="Phobius"/>
    </source>
</evidence>
<feature type="transmembrane region" description="Helical" evidence="1">
    <location>
        <begin position="113"/>
        <end position="135"/>
    </location>
</feature>
<feature type="transmembrane region" description="Helical" evidence="1">
    <location>
        <begin position="90"/>
        <end position="107"/>
    </location>
</feature>
<keyword evidence="1" id="KW-1133">Transmembrane helix</keyword>
<evidence type="ECO:0000313" key="2">
    <source>
        <dbReference type="EMBL" id="ROT88744.1"/>
    </source>
</evidence>
<evidence type="ECO:0000313" key="3">
    <source>
        <dbReference type="Proteomes" id="UP000285258"/>
    </source>
</evidence>
<name>A0A423UIC0_9ACTN</name>
<sequence length="156" mass="17311">MAMLKISTNKLMLVAGIVWAIAGANIANIGLTAYRHDWGWVIWALLVGSAVIFVLFHSRIFQKMVGKHAKRIGGYEEAKTNILKFFDKKGYIMMAIMMGGGIGLRMSGLVPDWFIAFFYTGLGIALTVAGLTFLLRYFMNVEPGCPLLPRTYAKRG</sequence>
<feature type="transmembrane region" description="Helical" evidence="1">
    <location>
        <begin position="40"/>
        <end position="61"/>
    </location>
</feature>
<keyword evidence="1" id="KW-0812">Transmembrane</keyword>
<dbReference type="Proteomes" id="UP000285258">
    <property type="component" value="Unassembled WGS sequence"/>
</dbReference>
<protein>
    <submittedName>
        <fullName evidence="2">Uncharacterized protein</fullName>
    </submittedName>
</protein>
<keyword evidence="1" id="KW-0472">Membrane</keyword>
<comment type="caution">
    <text evidence="2">The sequence shown here is derived from an EMBL/GenBank/DDBJ whole genome shotgun (WGS) entry which is preliminary data.</text>
</comment>
<dbReference type="AlphaFoldDB" id="A0A423UIC0"/>
<organism evidence="2 3">
    <name type="scientific">Gordonibacter urolithinfaciens</name>
    <dbReference type="NCBI Taxonomy" id="1335613"/>
    <lineage>
        <taxon>Bacteria</taxon>
        <taxon>Bacillati</taxon>
        <taxon>Actinomycetota</taxon>
        <taxon>Coriobacteriia</taxon>
        <taxon>Eggerthellales</taxon>
        <taxon>Eggerthellaceae</taxon>
        <taxon>Gordonibacter</taxon>
    </lineage>
</organism>
<feature type="transmembrane region" description="Helical" evidence="1">
    <location>
        <begin position="12"/>
        <end position="34"/>
    </location>
</feature>
<reference evidence="3" key="1">
    <citation type="submission" date="2018-05" db="EMBL/GenBank/DDBJ databases">
        <title>Genome Sequencing of selected type strains of the family Eggerthellaceae.</title>
        <authorList>
            <person name="Danylec N."/>
            <person name="Stoll D.A."/>
            <person name="Doetsch A."/>
            <person name="Huch M."/>
        </authorList>
    </citation>
    <scope>NUCLEOTIDE SEQUENCE [LARGE SCALE GENOMIC DNA]</scope>
    <source>
        <strain evidence="3">DSM 27213</strain>
    </source>
</reference>
<accession>A0A423UIC0</accession>
<dbReference type="EMBL" id="QIBW01000014">
    <property type="protein sequence ID" value="ROT88744.1"/>
    <property type="molecule type" value="Genomic_DNA"/>
</dbReference>